<accession>A0A7Y0EK05</accession>
<protein>
    <submittedName>
        <fullName evidence="2">HD domain-containing protein</fullName>
    </submittedName>
</protein>
<dbReference type="Pfam" id="PF01966">
    <property type="entry name" value="HD"/>
    <property type="match status" value="1"/>
</dbReference>
<name>A0A7Y0EK05_9CLOT</name>
<feature type="domain" description="HD" evidence="1">
    <location>
        <begin position="34"/>
        <end position="131"/>
    </location>
</feature>
<dbReference type="Proteomes" id="UP000537131">
    <property type="component" value="Unassembled WGS sequence"/>
</dbReference>
<proteinExistence type="predicted"/>
<comment type="caution">
    <text evidence="2">The sequence shown here is derived from an EMBL/GenBank/DDBJ whole genome shotgun (WGS) entry which is preliminary data.</text>
</comment>
<dbReference type="Gene3D" id="1.10.3210.10">
    <property type="entry name" value="Hypothetical protein af1432"/>
    <property type="match status" value="1"/>
</dbReference>
<gene>
    <name evidence="2" type="ORF">HBE96_19480</name>
</gene>
<organism evidence="2 3">
    <name type="scientific">Clostridium muellerianum</name>
    <dbReference type="NCBI Taxonomy" id="2716538"/>
    <lineage>
        <taxon>Bacteria</taxon>
        <taxon>Bacillati</taxon>
        <taxon>Bacillota</taxon>
        <taxon>Clostridia</taxon>
        <taxon>Eubacteriales</taxon>
        <taxon>Clostridiaceae</taxon>
        <taxon>Clostridium</taxon>
    </lineage>
</organism>
<dbReference type="CDD" id="cd00077">
    <property type="entry name" value="HDc"/>
    <property type="match status" value="1"/>
</dbReference>
<dbReference type="InterPro" id="IPR003607">
    <property type="entry name" value="HD/PDEase_dom"/>
</dbReference>
<dbReference type="EMBL" id="JABBNI010000048">
    <property type="protein sequence ID" value="NMM64792.1"/>
    <property type="molecule type" value="Genomic_DNA"/>
</dbReference>
<evidence type="ECO:0000313" key="3">
    <source>
        <dbReference type="Proteomes" id="UP000537131"/>
    </source>
</evidence>
<sequence length="159" mass="18919">MDKINSILNNEEFKEYIKKNEGYEKGRKFCKHNLQHFLDVARIAYILVLENGLNISKDIIYGTALLHDIGRWLEYKENVDHEIASSKLAKEILEVSRYNDEEIKIIMDTILNHRKEGNEESSFSYVFYLSDKASRNCFYCKAIDECKWLDEKKNYNIKY</sequence>
<dbReference type="AlphaFoldDB" id="A0A7Y0EK05"/>
<evidence type="ECO:0000259" key="1">
    <source>
        <dbReference type="Pfam" id="PF01966"/>
    </source>
</evidence>
<dbReference type="InterPro" id="IPR006674">
    <property type="entry name" value="HD_domain"/>
</dbReference>
<keyword evidence="3" id="KW-1185">Reference proteome</keyword>
<evidence type="ECO:0000313" key="2">
    <source>
        <dbReference type="EMBL" id="NMM64792.1"/>
    </source>
</evidence>
<reference evidence="2 3" key="1">
    <citation type="submission" date="2020-06" db="EMBL/GenBank/DDBJ databases">
        <title>Complete Genome Sequence of Clostridium muelleri sp. nov. P21T, an Acid-Alcohol Producing Acetogen Isolated from Old Hay.</title>
        <authorList>
            <person name="Duncan K.E."/>
            <person name="Tanner R.S."/>
        </authorList>
    </citation>
    <scope>NUCLEOTIDE SEQUENCE [LARGE SCALE GENOMIC DNA]</scope>
    <source>
        <strain evidence="2 3">P21</strain>
    </source>
</reference>
<dbReference type="RefSeq" id="WP_169299384.1">
    <property type="nucleotide sequence ID" value="NZ_JABBNI010000048.1"/>
</dbReference>
<dbReference type="SUPFAM" id="SSF109604">
    <property type="entry name" value="HD-domain/PDEase-like"/>
    <property type="match status" value="1"/>
</dbReference>